<gene>
    <name evidence="2" type="ORF">ADS79_10515</name>
    <name evidence="1" type="ORF">BRE01_66030</name>
</gene>
<accession>A0A0K9YUD6</accession>
<proteinExistence type="predicted"/>
<dbReference type="Proteomes" id="UP000319578">
    <property type="component" value="Unassembled WGS sequence"/>
</dbReference>
<dbReference type="SUPFAM" id="SSF53187">
    <property type="entry name" value="Zn-dependent exopeptidases"/>
    <property type="match status" value="1"/>
</dbReference>
<protein>
    <recommendedName>
        <fullName evidence="5">Amidohydrolase</fullName>
    </recommendedName>
</protein>
<name>A0A0K9YUD6_9BACL</name>
<organism evidence="2 3">
    <name type="scientific">Brevibacillus reuszeri</name>
    <dbReference type="NCBI Taxonomy" id="54915"/>
    <lineage>
        <taxon>Bacteria</taxon>
        <taxon>Bacillati</taxon>
        <taxon>Bacillota</taxon>
        <taxon>Bacilli</taxon>
        <taxon>Bacillales</taxon>
        <taxon>Paenibacillaceae</taxon>
        <taxon>Brevibacillus</taxon>
    </lineage>
</organism>
<comment type="caution">
    <text evidence="2">The sequence shown here is derived from an EMBL/GenBank/DDBJ whole genome shotgun (WGS) entry which is preliminary data.</text>
</comment>
<dbReference type="InterPro" id="IPR017439">
    <property type="entry name" value="Amidohydrolase"/>
</dbReference>
<dbReference type="Gene3D" id="3.40.630.10">
    <property type="entry name" value="Zn peptidases"/>
    <property type="match status" value="1"/>
</dbReference>
<reference evidence="2" key="2">
    <citation type="submission" date="2015-07" db="EMBL/GenBank/DDBJ databases">
        <title>MeaNS - Measles Nucleotide Surveillance Program.</title>
        <authorList>
            <person name="Tran T."/>
            <person name="Druce J."/>
        </authorList>
    </citation>
    <scope>NUCLEOTIDE SEQUENCE</scope>
    <source>
        <strain evidence="2">DSM 9887</strain>
    </source>
</reference>
<reference evidence="3" key="1">
    <citation type="submission" date="2015-07" db="EMBL/GenBank/DDBJ databases">
        <title>Genome sequencing project for genomic taxonomy and phylogenomics of Bacillus-like bacteria.</title>
        <authorList>
            <person name="Liu B."/>
            <person name="Wang J."/>
            <person name="Zhu Y."/>
            <person name="Liu G."/>
            <person name="Chen Q."/>
            <person name="Chen Z."/>
            <person name="Lan J."/>
            <person name="Che J."/>
            <person name="Ge C."/>
            <person name="Shi H."/>
            <person name="Pan Z."/>
            <person name="Liu X."/>
        </authorList>
    </citation>
    <scope>NUCLEOTIDE SEQUENCE [LARGE SCALE GENOMIC DNA]</scope>
    <source>
        <strain evidence="3">DSM 9887</strain>
    </source>
</reference>
<evidence type="ECO:0000313" key="3">
    <source>
        <dbReference type="Proteomes" id="UP000036834"/>
    </source>
</evidence>
<dbReference type="EMBL" id="BJON01000036">
    <property type="protein sequence ID" value="GED72901.1"/>
    <property type="molecule type" value="Genomic_DNA"/>
</dbReference>
<evidence type="ECO:0000313" key="4">
    <source>
        <dbReference type="Proteomes" id="UP000319578"/>
    </source>
</evidence>
<dbReference type="PANTHER" id="PTHR11014:SF63">
    <property type="entry name" value="METALLOPEPTIDASE, PUTATIVE (AFU_ORTHOLOGUE AFUA_6G09600)-RELATED"/>
    <property type="match status" value="1"/>
</dbReference>
<evidence type="ECO:0000313" key="1">
    <source>
        <dbReference type="EMBL" id="GED72901.1"/>
    </source>
</evidence>
<evidence type="ECO:0008006" key="5">
    <source>
        <dbReference type="Google" id="ProtNLM"/>
    </source>
</evidence>
<keyword evidence="4" id="KW-1185">Reference proteome</keyword>
<dbReference type="PANTHER" id="PTHR11014">
    <property type="entry name" value="PEPTIDASE M20 FAMILY MEMBER"/>
    <property type="match status" value="1"/>
</dbReference>
<evidence type="ECO:0000313" key="2">
    <source>
        <dbReference type="EMBL" id="KNB72318.1"/>
    </source>
</evidence>
<dbReference type="EMBL" id="LGIQ01000007">
    <property type="protein sequence ID" value="KNB72318.1"/>
    <property type="molecule type" value="Genomic_DNA"/>
</dbReference>
<sequence length="113" mass="12865">MFQSSTLQAAVESVKEEVIQWRRYLHENPELSFEEENTSQFVYDTLCSFGNLEVSRPTKYSVMARLIGPQPGKTFGIRADMDALPIQEENTFDFVSKTPGVMHAILMAEKNSK</sequence>
<dbReference type="GO" id="GO:0016787">
    <property type="term" value="F:hydrolase activity"/>
    <property type="evidence" value="ECO:0007669"/>
    <property type="project" value="InterPro"/>
</dbReference>
<dbReference type="Proteomes" id="UP000036834">
    <property type="component" value="Unassembled WGS sequence"/>
</dbReference>
<reference evidence="1 4" key="3">
    <citation type="submission" date="2019-06" db="EMBL/GenBank/DDBJ databases">
        <title>Whole genome shotgun sequence of Brevibacillus reuszeri NBRC 15719.</title>
        <authorList>
            <person name="Hosoyama A."/>
            <person name="Uohara A."/>
            <person name="Ohji S."/>
            <person name="Ichikawa N."/>
        </authorList>
    </citation>
    <scope>NUCLEOTIDE SEQUENCE [LARGE SCALE GENOMIC DNA]</scope>
    <source>
        <strain evidence="1 4">NBRC 15719</strain>
    </source>
</reference>
<dbReference type="PATRIC" id="fig|54915.3.peg.1047"/>
<dbReference type="AlphaFoldDB" id="A0A0K9YUD6"/>
<dbReference type="STRING" id="54915.ADS79_10515"/>